<evidence type="ECO:0000256" key="1">
    <source>
        <dbReference type="ARBA" id="ARBA00023015"/>
    </source>
</evidence>
<dbReference type="PANTHER" id="PTHR40661:SF3">
    <property type="entry name" value="FELS-1 PROPHAGE TRANSCRIPTIONAL REGULATOR"/>
    <property type="match status" value="1"/>
</dbReference>
<dbReference type="CDD" id="cd00093">
    <property type="entry name" value="HTH_XRE"/>
    <property type="match status" value="1"/>
</dbReference>
<reference evidence="6" key="1">
    <citation type="submission" date="2017-08" db="EMBL/GenBank/DDBJ databases">
        <authorList>
            <person name="Brisse S."/>
        </authorList>
    </citation>
    <scope>NUCLEOTIDE SEQUENCE [LARGE SCALE GENOMIC DNA]</scope>
    <source>
        <strain evidence="6">06D021</strain>
    </source>
</reference>
<dbReference type="InterPro" id="IPR039418">
    <property type="entry name" value="LexA-like"/>
</dbReference>
<name>A0A285B094_9ENTR</name>
<organism evidence="5 6">
    <name type="scientific">Klebsiella grimontii</name>
    <dbReference type="NCBI Taxonomy" id="2058152"/>
    <lineage>
        <taxon>Bacteria</taxon>
        <taxon>Pseudomonadati</taxon>
        <taxon>Pseudomonadota</taxon>
        <taxon>Gammaproteobacteria</taxon>
        <taxon>Enterobacterales</taxon>
        <taxon>Enterobacteriaceae</taxon>
        <taxon>Klebsiella/Raoultella group</taxon>
        <taxon>Klebsiella</taxon>
    </lineage>
</organism>
<gene>
    <name evidence="5" type="ORF">KOSB73_220417</name>
</gene>
<dbReference type="Proteomes" id="UP000220639">
    <property type="component" value="Unassembled WGS sequence"/>
</dbReference>
<keyword evidence="2" id="KW-0238">DNA-binding</keyword>
<dbReference type="RefSeq" id="WP_133116567.1">
    <property type="nucleotide sequence ID" value="NZ_CBCSJA010000022.1"/>
</dbReference>
<dbReference type="Pfam" id="PF01381">
    <property type="entry name" value="HTH_3"/>
    <property type="match status" value="1"/>
</dbReference>
<evidence type="ECO:0000256" key="2">
    <source>
        <dbReference type="ARBA" id="ARBA00023125"/>
    </source>
</evidence>
<dbReference type="InterPro" id="IPR010982">
    <property type="entry name" value="Lambda_DNA-bd_dom_sf"/>
</dbReference>
<feature type="domain" description="HTH cro/C1-type" evidence="4">
    <location>
        <begin position="11"/>
        <end position="65"/>
    </location>
</feature>
<dbReference type="Gene3D" id="1.10.260.40">
    <property type="entry name" value="lambda repressor-like DNA-binding domains"/>
    <property type="match status" value="1"/>
</dbReference>
<dbReference type="GO" id="GO:0003677">
    <property type="term" value="F:DNA binding"/>
    <property type="evidence" value="ECO:0007669"/>
    <property type="project" value="UniProtKB-KW"/>
</dbReference>
<evidence type="ECO:0000256" key="3">
    <source>
        <dbReference type="ARBA" id="ARBA00023163"/>
    </source>
</evidence>
<dbReference type="PANTHER" id="PTHR40661">
    <property type="match status" value="1"/>
</dbReference>
<dbReference type="SMART" id="SM00530">
    <property type="entry name" value="HTH_XRE"/>
    <property type="match status" value="1"/>
</dbReference>
<evidence type="ECO:0000259" key="4">
    <source>
        <dbReference type="PROSITE" id="PS50943"/>
    </source>
</evidence>
<dbReference type="Pfam" id="PF00717">
    <property type="entry name" value="Peptidase_S24"/>
    <property type="match status" value="1"/>
</dbReference>
<dbReference type="Gene3D" id="2.10.109.10">
    <property type="entry name" value="Umud Fragment, subunit A"/>
    <property type="match status" value="1"/>
</dbReference>
<sequence>MNFDSLFNERVSTLRKSLGLTQTELAKQIGVVQRQIAAYEGGESKPRDAVLLRLASALGTTPGWLASGDGQEPNLKNFIPYTSVRQVPLLTMGPFADKLEEALKSATTFHPCGIKVSDEAFALKIVGESMSGSGGFSFPTGCVVIFDPKVEPRQGSFVLYGYEDEMTFKQYFSDLFQITLKALNANYGDLVLAKGDGFLMATAVYAEINLSANLIVSQ</sequence>
<dbReference type="SUPFAM" id="SSF47413">
    <property type="entry name" value="lambda repressor-like DNA-binding domains"/>
    <property type="match status" value="1"/>
</dbReference>
<keyword evidence="3" id="KW-0804">Transcription</keyword>
<accession>A0A285B094</accession>
<evidence type="ECO:0000313" key="5">
    <source>
        <dbReference type="EMBL" id="SNU34298.1"/>
    </source>
</evidence>
<dbReference type="InterPro" id="IPR015927">
    <property type="entry name" value="Peptidase_S24_S26A/B/C"/>
</dbReference>
<dbReference type="PROSITE" id="PS50943">
    <property type="entry name" value="HTH_CROC1"/>
    <property type="match status" value="1"/>
</dbReference>
<protein>
    <recommendedName>
        <fullName evidence="4">HTH cro/C1-type domain-containing protein</fullName>
    </recommendedName>
</protein>
<dbReference type="InterPro" id="IPR001387">
    <property type="entry name" value="Cro/C1-type_HTH"/>
</dbReference>
<dbReference type="InterPro" id="IPR036286">
    <property type="entry name" value="LexA/Signal_pep-like_sf"/>
</dbReference>
<dbReference type="CDD" id="cd06529">
    <property type="entry name" value="S24_LexA-like"/>
    <property type="match status" value="1"/>
</dbReference>
<dbReference type="SUPFAM" id="SSF51306">
    <property type="entry name" value="LexA/Signal peptidase"/>
    <property type="match status" value="1"/>
</dbReference>
<dbReference type="EMBL" id="FZTC01000015">
    <property type="protein sequence ID" value="SNU34298.1"/>
    <property type="molecule type" value="Genomic_DNA"/>
</dbReference>
<evidence type="ECO:0000313" key="6">
    <source>
        <dbReference type="Proteomes" id="UP000220639"/>
    </source>
</evidence>
<dbReference type="AlphaFoldDB" id="A0A285B094"/>
<keyword evidence="1" id="KW-0805">Transcription regulation</keyword>
<proteinExistence type="predicted"/>